<reference evidence="1 2" key="1">
    <citation type="journal article" date="2014" name="Nat. Commun.">
        <title>The rainbow trout genome provides novel insights into evolution after whole-genome duplication in vertebrates.</title>
        <authorList>
            <person name="Berthelot C."/>
            <person name="Brunet F."/>
            <person name="Chalopin D."/>
            <person name="Juanchich A."/>
            <person name="Bernard M."/>
            <person name="Noel B."/>
            <person name="Bento P."/>
            <person name="Da Silva C."/>
            <person name="Labadie K."/>
            <person name="Alberti A."/>
            <person name="Aury J.M."/>
            <person name="Louis A."/>
            <person name="Dehais P."/>
            <person name="Bardou P."/>
            <person name="Montfort J."/>
            <person name="Klopp C."/>
            <person name="Cabau C."/>
            <person name="Gaspin C."/>
            <person name="Thorgaard G.H."/>
            <person name="Boussaha M."/>
            <person name="Quillet E."/>
            <person name="Guyomard R."/>
            <person name="Galiana D."/>
            <person name="Bobe J."/>
            <person name="Volff J.N."/>
            <person name="Genet C."/>
            <person name="Wincker P."/>
            <person name="Jaillon O."/>
            <person name="Roest Crollius H."/>
            <person name="Guiguen Y."/>
        </authorList>
    </citation>
    <scope>NUCLEOTIDE SEQUENCE [LARGE SCALE GENOMIC DNA]</scope>
</reference>
<evidence type="ECO:0000313" key="2">
    <source>
        <dbReference type="Proteomes" id="UP000193380"/>
    </source>
</evidence>
<dbReference type="PANTHER" id="PTHR31004:SF3">
    <property type="entry name" value="TRANSMEMBRANE PROTEIN 79"/>
    <property type="match status" value="1"/>
</dbReference>
<gene>
    <name evidence="1" type="ORF">GSONMT00067475001</name>
</gene>
<dbReference type="GO" id="GO:0032588">
    <property type="term" value="C:trans-Golgi network membrane"/>
    <property type="evidence" value="ECO:0007669"/>
    <property type="project" value="TreeGrafter"/>
</dbReference>
<name>A0A060W666_ONCMY</name>
<dbReference type="Proteomes" id="UP000193380">
    <property type="component" value="Chromosome 5"/>
</dbReference>
<dbReference type="AlphaFoldDB" id="A0A060W666"/>
<dbReference type="GO" id="GO:0045055">
    <property type="term" value="P:regulated exocytosis"/>
    <property type="evidence" value="ECO:0007669"/>
    <property type="project" value="TreeGrafter"/>
</dbReference>
<organism evidence="1 2">
    <name type="scientific">Oncorhynchus mykiss</name>
    <name type="common">Rainbow trout</name>
    <name type="synonym">Salmo gairdneri</name>
    <dbReference type="NCBI Taxonomy" id="8022"/>
    <lineage>
        <taxon>Eukaryota</taxon>
        <taxon>Metazoa</taxon>
        <taxon>Chordata</taxon>
        <taxon>Craniata</taxon>
        <taxon>Vertebrata</taxon>
        <taxon>Euteleostomi</taxon>
        <taxon>Actinopterygii</taxon>
        <taxon>Neopterygii</taxon>
        <taxon>Teleostei</taxon>
        <taxon>Protacanthopterygii</taxon>
        <taxon>Salmoniformes</taxon>
        <taxon>Salmonidae</taxon>
        <taxon>Salmoninae</taxon>
        <taxon>Oncorhynchus</taxon>
    </lineage>
</organism>
<dbReference type="GO" id="GO:0005765">
    <property type="term" value="C:lysosomal membrane"/>
    <property type="evidence" value="ECO:0007669"/>
    <property type="project" value="TreeGrafter"/>
</dbReference>
<dbReference type="PaxDb" id="8022-A0A060W666"/>
<dbReference type="PANTHER" id="PTHR31004">
    <property type="entry name" value="TRANSMEMBRANE PROTEIN 79"/>
    <property type="match status" value="1"/>
</dbReference>
<accession>A0A060W666</accession>
<protein>
    <submittedName>
        <fullName evidence="1">Uncharacterized protein</fullName>
    </submittedName>
</protein>
<proteinExistence type="predicted"/>
<dbReference type="EMBL" id="FR904412">
    <property type="protein sequence ID" value="CDQ62602.1"/>
    <property type="molecule type" value="Genomic_DNA"/>
</dbReference>
<sequence>MEQLFLYILNLLVRATFLPQKQLRVVPILTGVFVEGRLVYWLCLHICSPWRGFGSGFTIFPLLAMVTFDLYCLYDISLRQLLFGSGDTLCNQTTPSSWPLEMSQSPSGKFR</sequence>
<evidence type="ECO:0000313" key="1">
    <source>
        <dbReference type="EMBL" id="CDQ62602.1"/>
    </source>
</evidence>